<dbReference type="Proteomes" id="UP000794436">
    <property type="component" value="Unassembled WGS sequence"/>
</dbReference>
<keyword evidence="3" id="KW-1185">Reference proteome</keyword>
<dbReference type="OrthoDB" id="75014at2759"/>
<feature type="compositionally biased region" description="Polar residues" evidence="1">
    <location>
        <begin position="80"/>
        <end position="102"/>
    </location>
</feature>
<gene>
    <name evidence="2" type="ORF">Poli38472_002937</name>
</gene>
<name>A0A8K1C6N0_PYTOL</name>
<proteinExistence type="predicted"/>
<evidence type="ECO:0000313" key="3">
    <source>
        <dbReference type="Proteomes" id="UP000794436"/>
    </source>
</evidence>
<reference evidence="2" key="1">
    <citation type="submission" date="2019-03" db="EMBL/GenBank/DDBJ databases">
        <title>Long read genome sequence of the mycoparasitic Pythium oligandrum ATCC 38472 isolated from sugarbeet rhizosphere.</title>
        <authorList>
            <person name="Gaulin E."/>
        </authorList>
    </citation>
    <scope>NUCLEOTIDE SEQUENCE</scope>
    <source>
        <strain evidence="2">ATCC 38472_TT</strain>
    </source>
</reference>
<evidence type="ECO:0000256" key="1">
    <source>
        <dbReference type="SAM" id="MobiDB-lite"/>
    </source>
</evidence>
<protein>
    <submittedName>
        <fullName evidence="2">Uncharacterized protein</fullName>
    </submittedName>
</protein>
<organism evidence="2 3">
    <name type="scientific">Pythium oligandrum</name>
    <name type="common">Mycoparasitic fungus</name>
    <dbReference type="NCBI Taxonomy" id="41045"/>
    <lineage>
        <taxon>Eukaryota</taxon>
        <taxon>Sar</taxon>
        <taxon>Stramenopiles</taxon>
        <taxon>Oomycota</taxon>
        <taxon>Peronosporomycetes</taxon>
        <taxon>Pythiales</taxon>
        <taxon>Pythiaceae</taxon>
        <taxon>Pythium</taxon>
    </lineage>
</organism>
<dbReference type="EMBL" id="SPLM01000144">
    <property type="protein sequence ID" value="TMW57012.1"/>
    <property type="molecule type" value="Genomic_DNA"/>
</dbReference>
<sequence length="439" mass="48450">MAMATTFAFSDEELLDALTAIDGMDDATLTRASNPAIPALEAYSLAEQDVDLPALVVTDDASNSCLADADDTASTTSASEHGSSTDAESDKASSQALTTTDGNKPGRKRRKHELDAMRALATTLENQLTQLKKRQQAIPPGTNLFWKRVSDQLSLERQRSATENARLRDIFQDQTKVLSAVQRSLQKTPDLVKLGVVESKGQAIGEFKPPDVYQKLFQDVTHAYSGTDSVLMSSGVSQNSTESRRVNMEMLTEDGRSVMRMQVSESRELPFDVKTVGEGIWQFLSKDCEDENDSENKFRRVLKARGDNVFGVSKLDCSVGLFTLNGDVALRRFVEDNRLTFVWECMGVCENPSSPSESFRLQDRGWSVFEPCPSDPQNKSIFRSCVQFSPKPMDPNGELSTSAKDIGLLTEISLGVYQSTIGTIYESVLAELMNEMLRI</sequence>
<comment type="caution">
    <text evidence="2">The sequence shown here is derived from an EMBL/GenBank/DDBJ whole genome shotgun (WGS) entry which is preliminary data.</text>
</comment>
<evidence type="ECO:0000313" key="2">
    <source>
        <dbReference type="EMBL" id="TMW57012.1"/>
    </source>
</evidence>
<accession>A0A8K1C6N0</accession>
<dbReference type="AlphaFoldDB" id="A0A8K1C6N0"/>
<feature type="region of interest" description="Disordered" evidence="1">
    <location>
        <begin position="68"/>
        <end position="111"/>
    </location>
</feature>